<dbReference type="RefSeq" id="WP_168088822.1">
    <property type="nucleotide sequence ID" value="NZ_BHZH01000197.1"/>
</dbReference>
<dbReference type="InterPro" id="IPR039564">
    <property type="entry name" value="Peptidase_C39-like"/>
</dbReference>
<accession>A0ABX1CHX4</accession>
<organism evidence="3 4">
    <name type="scientific">Streptomyces bohaiensis</name>
    <dbReference type="NCBI Taxonomy" id="1431344"/>
    <lineage>
        <taxon>Bacteria</taxon>
        <taxon>Bacillati</taxon>
        <taxon>Actinomycetota</taxon>
        <taxon>Actinomycetes</taxon>
        <taxon>Kitasatosporales</taxon>
        <taxon>Streptomycetaceae</taxon>
        <taxon>Streptomyces</taxon>
    </lineage>
</organism>
<dbReference type="CDD" id="cd02549">
    <property type="entry name" value="Peptidase_C39A"/>
    <property type="match status" value="1"/>
</dbReference>
<feature type="domain" description="Peptidase C39-like" evidence="2">
    <location>
        <begin position="221"/>
        <end position="372"/>
    </location>
</feature>
<evidence type="ECO:0000313" key="3">
    <source>
        <dbReference type="EMBL" id="NJQ16069.1"/>
    </source>
</evidence>
<evidence type="ECO:0000256" key="1">
    <source>
        <dbReference type="SAM" id="MobiDB-lite"/>
    </source>
</evidence>
<reference evidence="3 4" key="1">
    <citation type="submission" date="2020-03" db="EMBL/GenBank/DDBJ databases">
        <title>Draft genome of Streptomyces sp. ventii, isolated from the Axial Seamount in the Pacific Ocean, and resequencing of the two type strains Streptomyces lonarensis strain NCL 716 and Streptomyces bohaiensis strain 11A07.</title>
        <authorList>
            <person name="Loughran R.M."/>
            <person name="Pfannmuller K.M."/>
            <person name="Wasson B.J."/>
            <person name="Deadmond M.C."/>
            <person name="Paddock B.E."/>
            <person name="Koyack M.J."/>
            <person name="Gallegos D.A."/>
            <person name="Mitchell E.A."/>
            <person name="Ushijima B."/>
            <person name="Saw J.H."/>
            <person name="Mcphail K.L."/>
            <person name="Videau P."/>
        </authorList>
    </citation>
    <scope>NUCLEOTIDE SEQUENCE [LARGE SCALE GENOMIC DNA]</scope>
    <source>
        <strain evidence="3 4">11A07</strain>
    </source>
</reference>
<keyword evidence="4" id="KW-1185">Reference proteome</keyword>
<feature type="compositionally biased region" description="Pro residues" evidence="1">
    <location>
        <begin position="1"/>
        <end position="14"/>
    </location>
</feature>
<dbReference type="Pfam" id="PF13529">
    <property type="entry name" value="Peptidase_C39_2"/>
    <property type="match status" value="1"/>
</dbReference>
<gene>
    <name evidence="3" type="ORF">HCN52_14210</name>
</gene>
<dbReference type="EMBL" id="JAAVJC010000117">
    <property type="protein sequence ID" value="NJQ16069.1"/>
    <property type="molecule type" value="Genomic_DNA"/>
</dbReference>
<dbReference type="Proteomes" id="UP000727056">
    <property type="component" value="Unassembled WGS sequence"/>
</dbReference>
<name>A0ABX1CHX4_9ACTN</name>
<dbReference type="Gene3D" id="3.90.70.10">
    <property type="entry name" value="Cysteine proteinases"/>
    <property type="match status" value="1"/>
</dbReference>
<feature type="compositionally biased region" description="Basic and acidic residues" evidence="1">
    <location>
        <begin position="64"/>
        <end position="76"/>
    </location>
</feature>
<comment type="caution">
    <text evidence="3">The sequence shown here is derived from an EMBL/GenBank/DDBJ whole genome shotgun (WGS) entry which is preliminary data.</text>
</comment>
<evidence type="ECO:0000259" key="2">
    <source>
        <dbReference type="Pfam" id="PF13529"/>
    </source>
</evidence>
<sequence>MPDPSPADPAPPTATAPTAPAPTVALHVRNGAGGWDDGAHEGTATARGGPRPVLVLDRPSGTLRRPDARGEDRSWESARWTSPPHRPAVPATELLVSWNADLPRGCWLRVEVRATRSDGPRTPWLPLADWAATDEDIAPASAPPDGDDAVAVDTDTLAVRAASAAAGVRVTDWQVRLTLCRRPGATAAPAVRRLAVAASDVPVRAAVPPSRPGPATGVATAVPPLSQYAHEGRYPHYNGGGAAWCSPTSLRMVLAAHGRYPARAALAWVDPAHDDPDVCHTARRTFDHRWGGCGNWPFNAAHAATYPGMNAVVTRLESLTAAETLVAAGLPLITSQSFEEGELPGAGYATAGHLLVVSGFTADGDVVADDPAGRGRAAVRRVYPRRDFETVWLRTRRRRADGSEGSGSGGVCYVLWPEEADPRQLGALGRLGIG</sequence>
<evidence type="ECO:0000313" key="4">
    <source>
        <dbReference type="Proteomes" id="UP000727056"/>
    </source>
</evidence>
<protein>
    <submittedName>
        <fullName evidence="3">Peptidase C39 family protein</fullName>
    </submittedName>
</protein>
<dbReference type="InterPro" id="IPR039563">
    <property type="entry name" value="Peptidase_C39_single_dom"/>
</dbReference>
<proteinExistence type="predicted"/>
<feature type="region of interest" description="Disordered" evidence="1">
    <location>
        <begin position="1"/>
        <end position="88"/>
    </location>
</feature>